<organism evidence="1 2">
    <name type="scientific">Alishewanella maricola</name>
    <dbReference type="NCBI Taxonomy" id="2795740"/>
    <lineage>
        <taxon>Bacteria</taxon>
        <taxon>Pseudomonadati</taxon>
        <taxon>Pseudomonadota</taxon>
        <taxon>Gammaproteobacteria</taxon>
        <taxon>Alteromonadales</taxon>
        <taxon>Alteromonadaceae</taxon>
        <taxon>Alishewanella</taxon>
    </lineage>
</organism>
<dbReference type="EMBL" id="JAEINI020000003">
    <property type="protein sequence ID" value="MCB5226497.1"/>
    <property type="molecule type" value="Genomic_DNA"/>
</dbReference>
<sequence>MERYISEQLEQQIVAFLQQWESGELGQALSWAKVAKASGYTRQALSANRPIRDAFNKAKQALKDPKKKPLDTEKTQNEILLLREENARLAALVLEHEKRFMRWAHNCQSKGINLLDLDKPIGVSFKLVSRTRGLPRG</sequence>
<gene>
    <name evidence="1" type="ORF">JAO78_006680</name>
</gene>
<proteinExistence type="predicted"/>
<evidence type="ECO:0000313" key="1">
    <source>
        <dbReference type="EMBL" id="MCB5226497.1"/>
    </source>
</evidence>
<keyword evidence="2" id="KW-1185">Reference proteome</keyword>
<name>A0ABS8C2E2_9ALTE</name>
<comment type="caution">
    <text evidence="1">The sequence shown here is derived from an EMBL/GenBank/DDBJ whole genome shotgun (WGS) entry which is preliminary data.</text>
</comment>
<accession>A0ABS8C2E2</accession>
<dbReference type="Proteomes" id="UP000633814">
    <property type="component" value="Unassembled WGS sequence"/>
</dbReference>
<protein>
    <submittedName>
        <fullName evidence="1">Uncharacterized protein</fullName>
    </submittedName>
</protein>
<dbReference type="RefSeq" id="WP_226750588.1">
    <property type="nucleotide sequence ID" value="NZ_JAEINI020000003.1"/>
</dbReference>
<evidence type="ECO:0000313" key="2">
    <source>
        <dbReference type="Proteomes" id="UP000633814"/>
    </source>
</evidence>
<reference evidence="1 2" key="1">
    <citation type="submission" date="2021-10" db="EMBL/GenBank/DDBJ databases">
        <title>Alishewanella koreense sp. nov. isolated from seawater of southwestern coast in South Korea and the proposal for the reclassification of Rheinheimera perlucida and Rheinheimera tuosuensis as Arsukibacterium perlucida and Arsukibacterium tuosuensis.</title>
        <authorList>
            <person name="Kim K.H."/>
            <person name="Ruan W."/>
            <person name="Kim K.R."/>
            <person name="Baek J.H."/>
            <person name="Jeon C.O."/>
        </authorList>
    </citation>
    <scope>NUCLEOTIDE SEQUENCE [LARGE SCALE GENOMIC DNA]</scope>
    <source>
        <strain evidence="1 2">16-MA</strain>
    </source>
</reference>